<dbReference type="AlphaFoldDB" id="A0A1D2J536"/>
<evidence type="ECO:0000313" key="2">
    <source>
        <dbReference type="Proteomes" id="UP000242814"/>
    </source>
</evidence>
<proteinExistence type="predicted"/>
<comment type="caution">
    <text evidence="1">The sequence shown here is derived from an EMBL/GenBank/DDBJ whole genome shotgun (WGS) entry which is preliminary data.</text>
</comment>
<gene>
    <name evidence="1" type="ORF">ACO22_07255</name>
</gene>
<protein>
    <submittedName>
        <fullName evidence="1">Uncharacterized protein</fullName>
    </submittedName>
</protein>
<name>A0A1D2J536_PARBR</name>
<sequence length="64" mass="7360">MDIDVEDQPRTLLGCMDRGLEKNMMGTIPAPEDRTWLITLNIEPLVRQTKWAAARTHGRRGRLD</sequence>
<dbReference type="Proteomes" id="UP000242814">
    <property type="component" value="Unassembled WGS sequence"/>
</dbReference>
<evidence type="ECO:0000313" key="1">
    <source>
        <dbReference type="EMBL" id="ODH13434.1"/>
    </source>
</evidence>
<accession>A0A1D2J536</accession>
<organism evidence="1 2">
    <name type="scientific">Paracoccidioides brasiliensis</name>
    <dbReference type="NCBI Taxonomy" id="121759"/>
    <lineage>
        <taxon>Eukaryota</taxon>
        <taxon>Fungi</taxon>
        <taxon>Dikarya</taxon>
        <taxon>Ascomycota</taxon>
        <taxon>Pezizomycotina</taxon>
        <taxon>Eurotiomycetes</taxon>
        <taxon>Eurotiomycetidae</taxon>
        <taxon>Onygenales</taxon>
        <taxon>Ajellomycetaceae</taxon>
        <taxon>Paracoccidioides</taxon>
    </lineage>
</organism>
<dbReference type="VEuPathDB" id="FungiDB:PABG_12452"/>
<reference evidence="1 2" key="1">
    <citation type="submission" date="2016-06" db="EMBL/GenBank/DDBJ databases">
        <authorList>
            <person name="Kjaerup R.B."/>
            <person name="Dalgaard T.S."/>
            <person name="Juul-Madsen H.R."/>
        </authorList>
    </citation>
    <scope>NUCLEOTIDE SEQUENCE [LARGE SCALE GENOMIC DNA]</scope>
    <source>
        <strain evidence="1 2">Pb300</strain>
    </source>
</reference>
<dbReference type="VEuPathDB" id="FungiDB:PADG_06240"/>
<dbReference type="EMBL" id="LZYO01000487">
    <property type="protein sequence ID" value="ODH13434.1"/>
    <property type="molecule type" value="Genomic_DNA"/>
</dbReference>